<feature type="compositionally biased region" description="Low complexity" evidence="6">
    <location>
        <begin position="100"/>
        <end position="111"/>
    </location>
</feature>
<evidence type="ECO:0000256" key="2">
    <source>
        <dbReference type="ARBA" id="ARBA00013194"/>
    </source>
</evidence>
<feature type="region of interest" description="Disordered" evidence="6">
    <location>
        <begin position="96"/>
        <end position="129"/>
    </location>
</feature>
<gene>
    <name evidence="8" type="ORF">Agub_g11667</name>
</gene>
<dbReference type="EC" id="5.2.1.8" evidence="2 5"/>
<dbReference type="InterPro" id="IPR001179">
    <property type="entry name" value="PPIase_FKBP_dom"/>
</dbReference>
<evidence type="ECO:0000256" key="5">
    <source>
        <dbReference type="PROSITE-ProRule" id="PRU00277"/>
    </source>
</evidence>
<dbReference type="EMBL" id="BMAR01000031">
    <property type="protein sequence ID" value="GFR49598.1"/>
    <property type="molecule type" value="Genomic_DNA"/>
</dbReference>
<organism evidence="8 9">
    <name type="scientific">Astrephomene gubernaculifera</name>
    <dbReference type="NCBI Taxonomy" id="47775"/>
    <lineage>
        <taxon>Eukaryota</taxon>
        <taxon>Viridiplantae</taxon>
        <taxon>Chlorophyta</taxon>
        <taxon>core chlorophytes</taxon>
        <taxon>Chlorophyceae</taxon>
        <taxon>CS clade</taxon>
        <taxon>Chlamydomonadales</taxon>
        <taxon>Astrephomenaceae</taxon>
        <taxon>Astrephomene</taxon>
    </lineage>
</organism>
<dbReference type="GO" id="GO:0003755">
    <property type="term" value="F:peptidyl-prolyl cis-trans isomerase activity"/>
    <property type="evidence" value="ECO:0007669"/>
    <property type="project" value="UniProtKB-KW"/>
</dbReference>
<dbReference type="AlphaFoldDB" id="A0AAD3DZP2"/>
<reference evidence="8 9" key="1">
    <citation type="journal article" date="2021" name="Sci. Rep.">
        <title>Genome sequencing of the multicellular alga Astrephomene provides insights into convergent evolution of germ-soma differentiation.</title>
        <authorList>
            <person name="Yamashita S."/>
            <person name="Yamamoto K."/>
            <person name="Matsuzaki R."/>
            <person name="Suzuki S."/>
            <person name="Yamaguchi H."/>
            <person name="Hirooka S."/>
            <person name="Minakuchi Y."/>
            <person name="Miyagishima S."/>
            <person name="Kawachi M."/>
            <person name="Toyoda A."/>
            <person name="Nozaki H."/>
        </authorList>
    </citation>
    <scope>NUCLEOTIDE SEQUENCE [LARGE SCALE GENOMIC DNA]</scope>
    <source>
        <strain evidence="8 9">NIES-4017</strain>
    </source>
</reference>
<evidence type="ECO:0000313" key="9">
    <source>
        <dbReference type="Proteomes" id="UP001054857"/>
    </source>
</evidence>
<accession>A0AAD3DZP2</accession>
<dbReference type="Pfam" id="PF00254">
    <property type="entry name" value="FKBP_C"/>
    <property type="match status" value="1"/>
</dbReference>
<protein>
    <recommendedName>
        <fullName evidence="2 5">peptidylprolyl isomerase</fullName>
        <ecNumber evidence="2 5">5.2.1.8</ecNumber>
    </recommendedName>
</protein>
<sequence>MLQASPTASSRTAFYPVNRQGGLGRLLPRPFTARTPHCSHPLPSSSTTSSASTTPTTITIPTHSTLHNPSSSTLLSRRNLLFLSLLSTPTSLLLPPPAPASAATASSSSSLDPGDWSSPGLGAPVDPAQPRFVRLPSGVRYQELNTAAVTPGSNGGSTAPAAAAAAGPGDTVLFDYVLRRSNGYFIYGTVEGVSFQPLDVPVGPVSARLGSGELIQGLEQVLQGMAPGCKRRALIPPELGYVAGGEGPQPPTFATRRQLESHRREPLLFEVQMLRVGGRK</sequence>
<comment type="caution">
    <text evidence="8">The sequence shown here is derived from an EMBL/GenBank/DDBJ whole genome shotgun (WGS) entry which is preliminary data.</text>
</comment>
<feature type="region of interest" description="Disordered" evidence="6">
    <location>
        <begin position="1"/>
        <end position="71"/>
    </location>
</feature>
<name>A0AAD3DZP2_9CHLO</name>
<dbReference type="PANTHER" id="PTHR43811:SF26">
    <property type="entry name" value="PEPTIDYL-PROLYL CIS-TRANS ISOMERASE FKBP16-1, CHLOROPLASTIC"/>
    <property type="match status" value="1"/>
</dbReference>
<keyword evidence="3 5" id="KW-0697">Rotamase</keyword>
<evidence type="ECO:0000256" key="4">
    <source>
        <dbReference type="ARBA" id="ARBA00023235"/>
    </source>
</evidence>
<dbReference type="SUPFAM" id="SSF54534">
    <property type="entry name" value="FKBP-like"/>
    <property type="match status" value="1"/>
</dbReference>
<evidence type="ECO:0000256" key="1">
    <source>
        <dbReference type="ARBA" id="ARBA00000971"/>
    </source>
</evidence>
<keyword evidence="9" id="KW-1185">Reference proteome</keyword>
<dbReference type="InterPro" id="IPR046357">
    <property type="entry name" value="PPIase_dom_sf"/>
</dbReference>
<proteinExistence type="predicted"/>
<evidence type="ECO:0000256" key="6">
    <source>
        <dbReference type="SAM" id="MobiDB-lite"/>
    </source>
</evidence>
<dbReference type="PANTHER" id="PTHR43811">
    <property type="entry name" value="FKBP-TYPE PEPTIDYL-PROLYL CIS-TRANS ISOMERASE FKPA"/>
    <property type="match status" value="1"/>
</dbReference>
<keyword evidence="4 5" id="KW-0413">Isomerase</keyword>
<feature type="domain" description="PPIase FKBP-type" evidence="7">
    <location>
        <begin position="169"/>
        <end position="277"/>
    </location>
</feature>
<dbReference type="Proteomes" id="UP001054857">
    <property type="component" value="Unassembled WGS sequence"/>
</dbReference>
<dbReference type="PROSITE" id="PS50059">
    <property type="entry name" value="FKBP_PPIASE"/>
    <property type="match status" value="1"/>
</dbReference>
<comment type="catalytic activity">
    <reaction evidence="1 5">
        <text>[protein]-peptidylproline (omega=180) = [protein]-peptidylproline (omega=0)</text>
        <dbReference type="Rhea" id="RHEA:16237"/>
        <dbReference type="Rhea" id="RHEA-COMP:10747"/>
        <dbReference type="Rhea" id="RHEA-COMP:10748"/>
        <dbReference type="ChEBI" id="CHEBI:83833"/>
        <dbReference type="ChEBI" id="CHEBI:83834"/>
        <dbReference type="EC" id="5.2.1.8"/>
    </reaction>
</comment>
<feature type="compositionally biased region" description="Polar residues" evidence="6">
    <location>
        <begin position="1"/>
        <end position="12"/>
    </location>
</feature>
<dbReference type="Gene3D" id="3.10.50.40">
    <property type="match status" value="1"/>
</dbReference>
<evidence type="ECO:0000313" key="8">
    <source>
        <dbReference type="EMBL" id="GFR49598.1"/>
    </source>
</evidence>
<feature type="compositionally biased region" description="Low complexity" evidence="6">
    <location>
        <begin position="35"/>
        <end position="71"/>
    </location>
</feature>
<evidence type="ECO:0000259" key="7">
    <source>
        <dbReference type="PROSITE" id="PS50059"/>
    </source>
</evidence>
<evidence type="ECO:0000256" key="3">
    <source>
        <dbReference type="ARBA" id="ARBA00023110"/>
    </source>
</evidence>